<dbReference type="EMBL" id="WKQE01000012">
    <property type="protein sequence ID" value="MSC81015.1"/>
    <property type="molecule type" value="Genomic_DNA"/>
</dbReference>
<dbReference type="GO" id="GO:0008948">
    <property type="term" value="F:oxaloacetate decarboxylase activity"/>
    <property type="evidence" value="ECO:0007669"/>
    <property type="project" value="UniProtKB-EC"/>
</dbReference>
<comment type="similarity">
    <text evidence="3">Belongs to the class II aldolase/RraA-like family.</text>
</comment>
<comment type="caution">
    <text evidence="14">The sequence shown here is derived from an EMBL/GenBank/DDBJ whole genome shotgun (WGS) entry which is preliminary data.</text>
</comment>
<gene>
    <name evidence="14" type="ORF">GKD85_09310</name>
</gene>
<feature type="binding site" evidence="13">
    <location>
        <position position="123"/>
    </location>
    <ligand>
        <name>substrate</name>
    </ligand>
</feature>
<dbReference type="AlphaFoldDB" id="A0A6A8KH67"/>
<evidence type="ECO:0000313" key="14">
    <source>
        <dbReference type="EMBL" id="MSC81015.1"/>
    </source>
</evidence>
<keyword evidence="13" id="KW-0479">Metal-binding</keyword>
<evidence type="ECO:0000256" key="9">
    <source>
        <dbReference type="ARBA" id="ARBA00029596"/>
    </source>
</evidence>
<feature type="binding site" evidence="13">
    <location>
        <position position="122"/>
    </location>
    <ligand>
        <name>substrate</name>
    </ligand>
</feature>
<dbReference type="SUPFAM" id="SSF89562">
    <property type="entry name" value="RraA-like"/>
    <property type="match status" value="1"/>
</dbReference>
<dbReference type="EC" id="4.1.3.17" evidence="5"/>
<evidence type="ECO:0000256" key="7">
    <source>
        <dbReference type="ARBA" id="ARBA00016549"/>
    </source>
</evidence>
<evidence type="ECO:0000256" key="8">
    <source>
        <dbReference type="ARBA" id="ARBA00025046"/>
    </source>
</evidence>
<proteinExistence type="inferred from homology"/>
<evidence type="ECO:0000256" key="4">
    <source>
        <dbReference type="ARBA" id="ARBA00011233"/>
    </source>
</evidence>
<reference evidence="14 15" key="1">
    <citation type="journal article" date="2019" name="Nat. Med.">
        <title>A library of human gut bacterial isolates paired with longitudinal multiomics data enables mechanistic microbiome research.</title>
        <authorList>
            <person name="Poyet M."/>
            <person name="Groussin M."/>
            <person name="Gibbons S.M."/>
            <person name="Avila-Pacheco J."/>
            <person name="Jiang X."/>
            <person name="Kearney S.M."/>
            <person name="Perrotta A.R."/>
            <person name="Berdy B."/>
            <person name="Zhao S."/>
            <person name="Lieberman T.D."/>
            <person name="Swanson P.K."/>
            <person name="Smith M."/>
            <person name="Roesemann S."/>
            <person name="Alexander J.E."/>
            <person name="Rich S.A."/>
            <person name="Livny J."/>
            <person name="Vlamakis H."/>
            <person name="Clish C."/>
            <person name="Bullock K."/>
            <person name="Deik A."/>
            <person name="Scott J."/>
            <person name="Pierce K.A."/>
            <person name="Xavier R.J."/>
            <person name="Alm E.J."/>
        </authorList>
    </citation>
    <scope>NUCLEOTIDE SEQUENCE [LARGE SCALE GENOMIC DNA]</scope>
    <source>
        <strain evidence="14 15">BIOML-B9</strain>
    </source>
</reference>
<comment type="catalytic activity">
    <reaction evidence="1">
        <text>4-hydroxy-4-methyl-2-oxoglutarate = 2 pyruvate</text>
        <dbReference type="Rhea" id="RHEA:22748"/>
        <dbReference type="ChEBI" id="CHEBI:15361"/>
        <dbReference type="ChEBI" id="CHEBI:58276"/>
        <dbReference type="EC" id="4.1.3.17"/>
    </reaction>
</comment>
<keyword evidence="13" id="KW-0460">Magnesium</keyword>
<sequence length="222" mass="24627">MIKFKNDDEMLALIKERLNTCVIGDILDSYGYYHQILLPQIKSVTPKHPKIAGRAMTVLMIDVFGPQKKPFGRLTEALDQIEKNEVYICTGGGKRCAYWGELLTTTAKARGGVGAIIDGYHRDTPKVLALDWPVFSMGSYAQDSIVRTQVVDYRCDIEIGGVTIHNGDLLFADEDGVVVIPRDLEEDVLEKALNKVEAEHSFVQAIQNGMSSTEAFETFGVL</sequence>
<evidence type="ECO:0000256" key="1">
    <source>
        <dbReference type="ARBA" id="ARBA00001342"/>
    </source>
</evidence>
<dbReference type="PANTHER" id="PTHR33254">
    <property type="entry name" value="4-HYDROXY-4-METHYL-2-OXOGLUTARATE ALDOLASE 3-RELATED"/>
    <property type="match status" value="1"/>
</dbReference>
<protein>
    <recommendedName>
        <fullName evidence="7">Putative 4-hydroxy-4-methyl-2-oxoglutarate aldolase</fullName>
        <ecNumber evidence="6">4.1.1.112</ecNumber>
        <ecNumber evidence="5">4.1.3.17</ecNumber>
    </recommendedName>
    <alternativeName>
        <fullName evidence="11">Oxaloacetate decarboxylase</fullName>
    </alternativeName>
    <alternativeName>
        <fullName evidence="9">Regulator of ribonuclease activity homolog</fullName>
    </alternativeName>
    <alternativeName>
        <fullName evidence="10">RraA-like protein</fullName>
    </alternativeName>
</protein>
<evidence type="ECO:0000256" key="10">
    <source>
        <dbReference type="ARBA" id="ARBA00030169"/>
    </source>
</evidence>
<dbReference type="InterPro" id="IPR005493">
    <property type="entry name" value="RraA/RraA-like"/>
</dbReference>
<evidence type="ECO:0000256" key="2">
    <source>
        <dbReference type="ARBA" id="ARBA00001968"/>
    </source>
</evidence>
<evidence type="ECO:0000313" key="15">
    <source>
        <dbReference type="Proteomes" id="UP000477010"/>
    </source>
</evidence>
<comment type="cofactor">
    <cofactor evidence="13">
        <name>Mg(2+)</name>
        <dbReference type="ChEBI" id="CHEBI:18420"/>
    </cofactor>
</comment>
<feature type="binding site" evidence="13">
    <location>
        <begin position="100"/>
        <end position="103"/>
    </location>
    <ligand>
        <name>substrate</name>
    </ligand>
</feature>
<evidence type="ECO:0000256" key="6">
    <source>
        <dbReference type="ARBA" id="ARBA00012947"/>
    </source>
</evidence>
<dbReference type="Gene3D" id="3.50.30.40">
    <property type="entry name" value="Ribonuclease E inhibitor RraA/RraA-like"/>
    <property type="match status" value="1"/>
</dbReference>
<dbReference type="GO" id="GO:0046872">
    <property type="term" value="F:metal ion binding"/>
    <property type="evidence" value="ECO:0007669"/>
    <property type="project" value="UniProtKB-KW"/>
</dbReference>
<name>A0A6A8KH67_9FIRM</name>
<evidence type="ECO:0000256" key="13">
    <source>
        <dbReference type="PIRSR" id="PIRSR605493-1"/>
    </source>
</evidence>
<dbReference type="CDD" id="cd16841">
    <property type="entry name" value="RraA_family"/>
    <property type="match status" value="1"/>
</dbReference>
<dbReference type="Proteomes" id="UP000477010">
    <property type="component" value="Unassembled WGS sequence"/>
</dbReference>
<dbReference type="GO" id="GO:0047443">
    <property type="term" value="F:4-hydroxy-4-methyl-2-oxoglutarate aldolase activity"/>
    <property type="evidence" value="ECO:0007669"/>
    <property type="project" value="UniProtKB-EC"/>
</dbReference>
<accession>A0A6A8KH67</accession>
<comment type="function">
    <text evidence="8">Catalyzes the aldol cleavage of 4-hydroxy-4-methyl-2-oxoglutarate (HMG) into 2 molecules of pyruvate. Also contains a secondary oxaloacetate (OAA) decarboxylase activity due to the common pyruvate enolate transition state formed following C-C bond cleavage in the retro-aldol and decarboxylation reactions.</text>
</comment>
<comment type="catalytic activity">
    <reaction evidence="12">
        <text>oxaloacetate + H(+) = pyruvate + CO2</text>
        <dbReference type="Rhea" id="RHEA:15641"/>
        <dbReference type="ChEBI" id="CHEBI:15361"/>
        <dbReference type="ChEBI" id="CHEBI:15378"/>
        <dbReference type="ChEBI" id="CHEBI:16452"/>
        <dbReference type="ChEBI" id="CHEBI:16526"/>
        <dbReference type="EC" id="4.1.1.112"/>
    </reaction>
</comment>
<comment type="subunit">
    <text evidence="4">Homotrimer.</text>
</comment>
<organism evidence="14 15">
    <name type="scientific">Faecalibacterium prausnitzii</name>
    <dbReference type="NCBI Taxonomy" id="853"/>
    <lineage>
        <taxon>Bacteria</taxon>
        <taxon>Bacillati</taxon>
        <taxon>Bacillota</taxon>
        <taxon>Clostridia</taxon>
        <taxon>Eubacteriales</taxon>
        <taxon>Oscillospiraceae</taxon>
        <taxon>Faecalibacterium</taxon>
    </lineage>
</organism>
<dbReference type="Pfam" id="PF03737">
    <property type="entry name" value="RraA-like"/>
    <property type="match status" value="1"/>
</dbReference>
<dbReference type="PANTHER" id="PTHR33254:SF4">
    <property type="entry name" value="4-HYDROXY-4-METHYL-2-OXOGLUTARATE ALDOLASE 3-RELATED"/>
    <property type="match status" value="1"/>
</dbReference>
<evidence type="ECO:0000256" key="12">
    <source>
        <dbReference type="ARBA" id="ARBA00047973"/>
    </source>
</evidence>
<evidence type="ECO:0000256" key="3">
    <source>
        <dbReference type="ARBA" id="ARBA00008621"/>
    </source>
</evidence>
<dbReference type="EC" id="4.1.1.112" evidence="6"/>
<dbReference type="InterPro" id="IPR036704">
    <property type="entry name" value="RraA/RraA-like_sf"/>
</dbReference>
<evidence type="ECO:0000256" key="5">
    <source>
        <dbReference type="ARBA" id="ARBA00012213"/>
    </source>
</evidence>
<comment type="cofactor">
    <cofactor evidence="2">
        <name>a divalent metal cation</name>
        <dbReference type="ChEBI" id="CHEBI:60240"/>
    </cofactor>
</comment>
<dbReference type="RefSeq" id="WP_154244671.1">
    <property type="nucleotide sequence ID" value="NZ_WKPZ01000013.1"/>
</dbReference>
<evidence type="ECO:0000256" key="11">
    <source>
        <dbReference type="ARBA" id="ARBA00032305"/>
    </source>
</evidence>